<keyword evidence="11" id="KW-1185">Reference proteome</keyword>
<proteinExistence type="inferred from homology"/>
<evidence type="ECO:0000259" key="9">
    <source>
        <dbReference type="Pfam" id="PF12320"/>
    </source>
</evidence>
<evidence type="ECO:0000256" key="6">
    <source>
        <dbReference type="ARBA" id="ARBA00022839"/>
    </source>
</evidence>
<dbReference type="InterPro" id="IPR041796">
    <property type="entry name" value="Mre11_N"/>
</dbReference>
<dbReference type="EMBL" id="MWPV01000006">
    <property type="protein sequence ID" value="OUL56427.1"/>
    <property type="molecule type" value="Genomic_DNA"/>
</dbReference>
<dbReference type="GO" id="GO:0006310">
    <property type="term" value="P:DNA recombination"/>
    <property type="evidence" value="ECO:0007669"/>
    <property type="project" value="UniProtKB-KW"/>
</dbReference>
<dbReference type="AlphaFoldDB" id="A0A244CLD3"/>
<dbReference type="PANTHER" id="PTHR30337">
    <property type="entry name" value="COMPONENT OF ATP-DEPENDENT DSDNA EXONUCLEASE"/>
    <property type="match status" value="1"/>
</dbReference>
<dbReference type="InterPro" id="IPR029052">
    <property type="entry name" value="Metallo-depent_PP-like"/>
</dbReference>
<evidence type="ECO:0000256" key="1">
    <source>
        <dbReference type="ARBA" id="ARBA00010555"/>
    </source>
</evidence>
<dbReference type="SUPFAM" id="SSF56300">
    <property type="entry name" value="Metallo-dependent phosphatases"/>
    <property type="match status" value="1"/>
</dbReference>
<dbReference type="NCBIfam" id="TIGR00619">
    <property type="entry name" value="sbcd"/>
    <property type="match status" value="1"/>
</dbReference>
<dbReference type="Pfam" id="PF00149">
    <property type="entry name" value="Metallophos"/>
    <property type="match status" value="1"/>
</dbReference>
<keyword evidence="7" id="KW-0235">DNA replication</keyword>
<dbReference type="InterPro" id="IPR026843">
    <property type="entry name" value="SbcD_C"/>
</dbReference>
<evidence type="ECO:0000259" key="8">
    <source>
        <dbReference type="Pfam" id="PF00149"/>
    </source>
</evidence>
<comment type="similarity">
    <text evidence="1 7">Belongs to the SbcD family.</text>
</comment>
<protein>
    <recommendedName>
        <fullName evidence="3 7">Nuclease SbcCD subunit D</fullName>
    </recommendedName>
</protein>
<dbReference type="InterPro" id="IPR004843">
    <property type="entry name" value="Calcineurin-like_PHP"/>
</dbReference>
<keyword evidence="7" id="KW-0255">Endonuclease</keyword>
<dbReference type="Pfam" id="PF12320">
    <property type="entry name" value="SbcD_C"/>
    <property type="match status" value="1"/>
</dbReference>
<keyword evidence="7" id="KW-0233">DNA recombination</keyword>
<reference evidence="10 11" key="1">
    <citation type="submission" date="2017-02" db="EMBL/GenBank/DDBJ databases">
        <title>Pseudoalteromonas ulvae TC14 Genome.</title>
        <authorList>
            <person name="Molmeret M."/>
        </authorList>
    </citation>
    <scope>NUCLEOTIDE SEQUENCE [LARGE SCALE GENOMIC DNA]</scope>
    <source>
        <strain evidence="10">TC14</strain>
    </source>
</reference>
<evidence type="ECO:0000256" key="7">
    <source>
        <dbReference type="RuleBase" id="RU363069"/>
    </source>
</evidence>
<dbReference type="RefSeq" id="WP_086745400.1">
    <property type="nucleotide sequence ID" value="NZ_MWPV01000006.1"/>
</dbReference>
<comment type="function">
    <text evidence="7">SbcCD cleaves DNA hairpin structures. These structures can inhibit DNA replication and are intermediates in certain DNA recombination reactions. The complex acts as a 3'-&gt;5' double strand exonuclease that can open hairpins. It also has a 5' single-strand endonuclease activity.</text>
</comment>
<dbReference type="Gene3D" id="3.60.21.10">
    <property type="match status" value="1"/>
</dbReference>
<keyword evidence="5 7" id="KW-0378">Hydrolase</keyword>
<dbReference type="GO" id="GO:0008408">
    <property type="term" value="F:3'-5' exonuclease activity"/>
    <property type="evidence" value="ECO:0007669"/>
    <property type="project" value="InterPro"/>
</dbReference>
<dbReference type="InterPro" id="IPR050535">
    <property type="entry name" value="DNA_Repair-Maintenance_Comp"/>
</dbReference>
<accession>A0A244CLD3</accession>
<feature type="domain" description="Calcineurin-like phosphoesterase" evidence="8">
    <location>
        <begin position="1"/>
        <end position="231"/>
    </location>
</feature>
<sequence length="407" mass="44782">MKILHTSDWHLGQHFMGKSRQHEHAAFIDWLLNTVQEYAIDGVIIAGDVFDTGAPPSYARELYNRFVVKMNQLGCPLLVLAGNHDSVATLNESKGLLAYLNAQVVTSAQDNPQQQVVVINNQANQPGALVCAIPFIRPKDVLKSQAGESADYKQQALGRAIAEHYQAVYQAALDKKAELGLPLPIIATGHLTAMGVKSSDSVREIYIGTLDGFAASEFPPADYIALGHIHRPQVVAKSAHIRYCGSPIALSFDELGTQKNVLIAEFSEDKLSAVTPVTVPAFQAMAVIKGDLNDITHALEAYQQQSNVTWLCIEVQTDDYLSDLQQRIAALCEGKPVEVLQLRRSRSARQTALTQQQQEVLTELSPLDVFERRLAQETLTDDCEPRLARLRQHFARIVAKVAQGANE</sequence>
<dbReference type="Gene3D" id="3.30.160.720">
    <property type="match status" value="1"/>
</dbReference>
<evidence type="ECO:0000313" key="11">
    <source>
        <dbReference type="Proteomes" id="UP000194841"/>
    </source>
</evidence>
<dbReference type="GO" id="GO:0004519">
    <property type="term" value="F:endonuclease activity"/>
    <property type="evidence" value="ECO:0007669"/>
    <property type="project" value="UniProtKB-KW"/>
</dbReference>
<dbReference type="PANTHER" id="PTHR30337:SF0">
    <property type="entry name" value="NUCLEASE SBCCD SUBUNIT D"/>
    <property type="match status" value="1"/>
</dbReference>
<keyword evidence="6 7" id="KW-0269">Exonuclease</keyword>
<organism evidence="10 11">
    <name type="scientific">Pseudoalteromonas ulvae</name>
    <dbReference type="NCBI Taxonomy" id="107327"/>
    <lineage>
        <taxon>Bacteria</taxon>
        <taxon>Pseudomonadati</taxon>
        <taxon>Pseudomonadota</taxon>
        <taxon>Gammaproteobacteria</taxon>
        <taxon>Alteromonadales</taxon>
        <taxon>Pseudoalteromonadaceae</taxon>
        <taxon>Pseudoalteromonas</taxon>
    </lineage>
</organism>
<dbReference type="Proteomes" id="UP000194841">
    <property type="component" value="Unassembled WGS sequence"/>
</dbReference>
<evidence type="ECO:0000256" key="3">
    <source>
        <dbReference type="ARBA" id="ARBA00013365"/>
    </source>
</evidence>
<dbReference type="GO" id="GO:0006260">
    <property type="term" value="P:DNA replication"/>
    <property type="evidence" value="ECO:0007669"/>
    <property type="project" value="UniProtKB-KW"/>
</dbReference>
<evidence type="ECO:0000256" key="2">
    <source>
        <dbReference type="ARBA" id="ARBA00011322"/>
    </source>
</evidence>
<dbReference type="OrthoDB" id="9773856at2"/>
<comment type="subunit">
    <text evidence="2 7">Heterodimer of SbcC and SbcD.</text>
</comment>
<gene>
    <name evidence="7" type="primary">sbcD</name>
    <name evidence="10" type="ORF">B1199_17305</name>
</gene>
<name>A0A244CLD3_PSEDV</name>
<feature type="domain" description="Nuclease SbcCD subunit D C-terminal" evidence="9">
    <location>
        <begin position="282"/>
        <end position="378"/>
    </location>
</feature>
<evidence type="ECO:0000256" key="4">
    <source>
        <dbReference type="ARBA" id="ARBA00022722"/>
    </source>
</evidence>
<dbReference type="NCBIfam" id="NF008206">
    <property type="entry name" value="PRK10966.1"/>
    <property type="match status" value="1"/>
</dbReference>
<keyword evidence="4 7" id="KW-0540">Nuclease</keyword>
<dbReference type="InterPro" id="IPR004593">
    <property type="entry name" value="SbcD"/>
</dbReference>
<evidence type="ECO:0000256" key="5">
    <source>
        <dbReference type="ARBA" id="ARBA00022801"/>
    </source>
</evidence>
<dbReference type="CDD" id="cd00840">
    <property type="entry name" value="MPP_Mre11_N"/>
    <property type="match status" value="1"/>
</dbReference>
<evidence type="ECO:0000313" key="10">
    <source>
        <dbReference type="EMBL" id="OUL56427.1"/>
    </source>
</evidence>
<comment type="caution">
    <text evidence="10">The sequence shown here is derived from an EMBL/GenBank/DDBJ whole genome shotgun (WGS) entry which is preliminary data.</text>
</comment>